<evidence type="ECO:0000313" key="3">
    <source>
        <dbReference type="Proteomes" id="UP001153069"/>
    </source>
</evidence>
<evidence type="ECO:0000256" key="1">
    <source>
        <dbReference type="SAM" id="SignalP"/>
    </source>
</evidence>
<feature type="chain" id="PRO_5040457494" evidence="1">
    <location>
        <begin position="24"/>
        <end position="308"/>
    </location>
</feature>
<dbReference type="OrthoDB" id="45255at2759"/>
<gene>
    <name evidence="2" type="ORF">SEMRO_748_G196660.1</name>
</gene>
<dbReference type="Proteomes" id="UP001153069">
    <property type="component" value="Unassembled WGS sequence"/>
</dbReference>
<reference evidence="2" key="1">
    <citation type="submission" date="2020-06" db="EMBL/GenBank/DDBJ databases">
        <authorList>
            <consortium name="Plant Systems Biology data submission"/>
        </authorList>
    </citation>
    <scope>NUCLEOTIDE SEQUENCE</scope>
    <source>
        <strain evidence="2">D6</strain>
    </source>
</reference>
<dbReference type="EMBL" id="CAICTM010000747">
    <property type="protein sequence ID" value="CAB9515924.1"/>
    <property type="molecule type" value="Genomic_DNA"/>
</dbReference>
<proteinExistence type="predicted"/>
<feature type="signal peptide" evidence="1">
    <location>
        <begin position="1"/>
        <end position="23"/>
    </location>
</feature>
<keyword evidence="1" id="KW-0732">Signal</keyword>
<comment type="caution">
    <text evidence="2">The sequence shown here is derived from an EMBL/GenBank/DDBJ whole genome shotgun (WGS) entry which is preliminary data.</text>
</comment>
<dbReference type="Pfam" id="PF08856">
    <property type="entry name" value="DUF1826"/>
    <property type="match status" value="1"/>
</dbReference>
<dbReference type="InterPro" id="IPR014955">
    <property type="entry name" value="DUF1826"/>
</dbReference>
<name>A0A9N8EB21_9STRA</name>
<evidence type="ECO:0000313" key="2">
    <source>
        <dbReference type="EMBL" id="CAB9515924.1"/>
    </source>
</evidence>
<dbReference type="AlphaFoldDB" id="A0A9N8EB21"/>
<sequence length="308" mass="34336">MRLAILFISVLFSGLFHNHGTLALSSSNLGKNALSGDWSAAKLALRDPHCCVVSVSGLDHHLKVLQDNFVDDGPFDLDLRTRIRTSDPSFLGRDCRQLRQSVCQNNQHEQDDDNACAAALEELALGVASLIDDTDGPPSMDVHMRVVCASDYRANDPMFHTDKAPLRGYVTLKGVGTQFMTRTCSPWEYMTLRTFGMPGANREPCRSVRDAPELEFIVMKGDYYPQQQQQTNDADPQSPLSSMLSGSKLWQRTFACVHRSPPGATFGGRRVIISLDLADGDDDREWYQAGKKREWRSGMTQRKSHLVA</sequence>
<organism evidence="2 3">
    <name type="scientific">Seminavis robusta</name>
    <dbReference type="NCBI Taxonomy" id="568900"/>
    <lineage>
        <taxon>Eukaryota</taxon>
        <taxon>Sar</taxon>
        <taxon>Stramenopiles</taxon>
        <taxon>Ochrophyta</taxon>
        <taxon>Bacillariophyta</taxon>
        <taxon>Bacillariophyceae</taxon>
        <taxon>Bacillariophycidae</taxon>
        <taxon>Naviculales</taxon>
        <taxon>Naviculaceae</taxon>
        <taxon>Seminavis</taxon>
    </lineage>
</organism>
<accession>A0A9N8EB21</accession>
<protein>
    <submittedName>
        <fullName evidence="2">Uncharacterized protein</fullName>
    </submittedName>
</protein>
<keyword evidence="3" id="KW-1185">Reference proteome</keyword>